<dbReference type="AlphaFoldDB" id="A0A1B8SBS4"/>
<evidence type="ECO:0000313" key="3">
    <source>
        <dbReference type="Proteomes" id="UP000092668"/>
    </source>
</evidence>
<feature type="signal peptide" evidence="1">
    <location>
        <begin position="1"/>
        <end position="27"/>
    </location>
</feature>
<dbReference type="Pfam" id="PF21526">
    <property type="entry name" value="PGRS"/>
    <property type="match status" value="1"/>
</dbReference>
<name>A0A1B8SBS4_9MYCO</name>
<proteinExistence type="predicted"/>
<evidence type="ECO:0008006" key="4">
    <source>
        <dbReference type="Google" id="ProtNLM"/>
    </source>
</evidence>
<protein>
    <recommendedName>
        <fullName evidence="4">PE-PGRS family protein</fullName>
    </recommendedName>
</protein>
<dbReference type="InterPro" id="IPR048996">
    <property type="entry name" value="PGRS_rpt"/>
</dbReference>
<feature type="chain" id="PRO_5008614002" description="PE-PGRS family protein" evidence="1">
    <location>
        <begin position="28"/>
        <end position="239"/>
    </location>
</feature>
<gene>
    <name evidence="2" type="ORF">ACT18_18940</name>
</gene>
<sequence length="239" mass="22257">MLKGSQPALAILTATALGMLAPTPAANADFEDLLADLFDPAAWGNLGGDFDSLFGSPGWDLSGDALIGSAADSGVVFDFYTPLHTALQNWITSDFGEQVLTPINQMFAPLYPDTCGLICNGADGTEADPDGGNGGVLFGDGGDGWTSTVAGVAGGDGGSAGLFGDGGDGGDGAAGVDGGAGGHGGAGGAGGSLYGNGGNGGNGGDGSAAAQGSLIGGAGGAGGAGGDGGQLFGVGGHGG</sequence>
<comment type="caution">
    <text evidence="2">The sequence shown here is derived from an EMBL/GenBank/DDBJ whole genome shotgun (WGS) entry which is preliminary data.</text>
</comment>
<feature type="non-terminal residue" evidence="2">
    <location>
        <position position="239"/>
    </location>
</feature>
<accession>A0A1B8SBS4</accession>
<organism evidence="2 3">
    <name type="scientific">Mycolicibacter kumamotonensis</name>
    <dbReference type="NCBI Taxonomy" id="354243"/>
    <lineage>
        <taxon>Bacteria</taxon>
        <taxon>Bacillati</taxon>
        <taxon>Actinomycetota</taxon>
        <taxon>Actinomycetes</taxon>
        <taxon>Mycobacteriales</taxon>
        <taxon>Mycobacteriaceae</taxon>
        <taxon>Mycolicibacter</taxon>
    </lineage>
</organism>
<keyword evidence="3" id="KW-1185">Reference proteome</keyword>
<keyword evidence="1" id="KW-0732">Signal</keyword>
<reference evidence="2 3" key="1">
    <citation type="submission" date="2015-06" db="EMBL/GenBank/DDBJ databases">
        <title>Genome sequence of Mycobacterium kumamotonense strain Roo.</title>
        <authorList>
            <person name="Greninger A.L."/>
            <person name="Cunningham G."/>
            <person name="Miller S."/>
        </authorList>
    </citation>
    <scope>NUCLEOTIDE SEQUENCE [LARGE SCALE GENOMIC DNA]</scope>
    <source>
        <strain evidence="2 3">Roo</strain>
    </source>
</reference>
<evidence type="ECO:0000313" key="2">
    <source>
        <dbReference type="EMBL" id="OBY30164.1"/>
    </source>
</evidence>
<dbReference type="Proteomes" id="UP000092668">
    <property type="component" value="Unassembled WGS sequence"/>
</dbReference>
<evidence type="ECO:0000256" key="1">
    <source>
        <dbReference type="SAM" id="SignalP"/>
    </source>
</evidence>
<dbReference type="EMBL" id="LFOE01000037">
    <property type="protein sequence ID" value="OBY30164.1"/>
    <property type="molecule type" value="Genomic_DNA"/>
</dbReference>
<dbReference type="STRING" id="354243.BST28_09575"/>